<evidence type="ECO:0000313" key="2">
    <source>
        <dbReference type="EMBL" id="GAA1398682.1"/>
    </source>
</evidence>
<reference evidence="2 3" key="1">
    <citation type="journal article" date="2019" name="Int. J. Syst. Evol. Microbiol.">
        <title>The Global Catalogue of Microorganisms (GCM) 10K type strain sequencing project: providing services to taxonomists for standard genome sequencing and annotation.</title>
        <authorList>
            <consortium name="The Broad Institute Genomics Platform"/>
            <consortium name="The Broad Institute Genome Sequencing Center for Infectious Disease"/>
            <person name="Wu L."/>
            <person name="Ma J."/>
        </authorList>
    </citation>
    <scope>NUCLEOTIDE SEQUENCE [LARGE SCALE GENOMIC DNA]</scope>
    <source>
        <strain evidence="2 3">JCM 12393</strain>
    </source>
</reference>
<dbReference type="PROSITE" id="PS51186">
    <property type="entry name" value="GNAT"/>
    <property type="match status" value="1"/>
</dbReference>
<dbReference type="SUPFAM" id="SSF55729">
    <property type="entry name" value="Acyl-CoA N-acyltransferases (Nat)"/>
    <property type="match status" value="1"/>
</dbReference>
<evidence type="ECO:0000259" key="1">
    <source>
        <dbReference type="PROSITE" id="PS51186"/>
    </source>
</evidence>
<evidence type="ECO:0000313" key="3">
    <source>
        <dbReference type="Proteomes" id="UP001499863"/>
    </source>
</evidence>
<dbReference type="EMBL" id="BAAAKJ010000206">
    <property type="protein sequence ID" value="GAA1398682.1"/>
    <property type="molecule type" value="Genomic_DNA"/>
</dbReference>
<organism evidence="2 3">
    <name type="scientific">Kitasatospora putterlickiae</name>
    <dbReference type="NCBI Taxonomy" id="221725"/>
    <lineage>
        <taxon>Bacteria</taxon>
        <taxon>Bacillati</taxon>
        <taxon>Actinomycetota</taxon>
        <taxon>Actinomycetes</taxon>
        <taxon>Kitasatosporales</taxon>
        <taxon>Streptomycetaceae</taxon>
        <taxon>Kitasatospora</taxon>
    </lineage>
</organism>
<dbReference type="Gene3D" id="3.40.630.30">
    <property type="match status" value="1"/>
</dbReference>
<dbReference type="InterPro" id="IPR016181">
    <property type="entry name" value="Acyl_CoA_acyltransferase"/>
</dbReference>
<dbReference type="Proteomes" id="UP001499863">
    <property type="component" value="Unassembled WGS sequence"/>
</dbReference>
<keyword evidence="3" id="KW-1185">Reference proteome</keyword>
<protein>
    <recommendedName>
        <fullName evidence="1">N-acetyltransferase domain-containing protein</fullName>
    </recommendedName>
</protein>
<sequence length="78" mass="8303">MLFVEPASIGHGIGRRLMEHLRAEAEGLGFELITVAADPNAEPFYRAMGAVRTGTIPSGSIPGRRLPLLALHLAAPGW</sequence>
<proteinExistence type="predicted"/>
<gene>
    <name evidence="2" type="ORF">GCM10009639_37390</name>
</gene>
<comment type="caution">
    <text evidence="2">The sequence shown here is derived from an EMBL/GenBank/DDBJ whole genome shotgun (WGS) entry which is preliminary data.</text>
</comment>
<name>A0ABN1Y5S2_9ACTN</name>
<accession>A0ABN1Y5S2</accession>
<dbReference type="InterPro" id="IPR000182">
    <property type="entry name" value="GNAT_dom"/>
</dbReference>
<dbReference type="RefSeq" id="WP_344337320.1">
    <property type="nucleotide sequence ID" value="NZ_BAAAKJ010000206.1"/>
</dbReference>
<dbReference type="Pfam" id="PF13673">
    <property type="entry name" value="Acetyltransf_10"/>
    <property type="match status" value="1"/>
</dbReference>
<feature type="domain" description="N-acetyltransferase" evidence="1">
    <location>
        <begin position="1"/>
        <end position="67"/>
    </location>
</feature>
<dbReference type="CDD" id="cd04301">
    <property type="entry name" value="NAT_SF"/>
    <property type="match status" value="1"/>
</dbReference>